<evidence type="ECO:0000313" key="4">
    <source>
        <dbReference type="EMBL" id="KAL2045492.1"/>
    </source>
</evidence>
<gene>
    <name evidence="4" type="ORF">N7G274_001920</name>
</gene>
<dbReference type="Proteomes" id="UP001590950">
    <property type="component" value="Unassembled WGS sequence"/>
</dbReference>
<comment type="caution">
    <text evidence="4">The sequence shown here is derived from an EMBL/GenBank/DDBJ whole genome shotgun (WGS) entry which is preliminary data.</text>
</comment>
<name>A0ABR4AI87_9LECA</name>
<dbReference type="EMBL" id="JBEFKJ010000006">
    <property type="protein sequence ID" value="KAL2045492.1"/>
    <property type="molecule type" value="Genomic_DNA"/>
</dbReference>
<evidence type="ECO:0000256" key="1">
    <source>
        <dbReference type="SAM" id="MobiDB-lite"/>
    </source>
</evidence>
<dbReference type="InterPro" id="IPR036865">
    <property type="entry name" value="CRAL-TRIO_dom_sf"/>
</dbReference>
<dbReference type="SUPFAM" id="SSF46938">
    <property type="entry name" value="CRAL/TRIO N-terminal domain"/>
    <property type="match status" value="1"/>
</dbReference>
<evidence type="ECO:0000259" key="3">
    <source>
        <dbReference type="PROSITE" id="PS50191"/>
    </source>
</evidence>
<evidence type="ECO:0000313" key="5">
    <source>
        <dbReference type="Proteomes" id="UP001590950"/>
    </source>
</evidence>
<keyword evidence="2" id="KW-0472">Membrane</keyword>
<sequence>MYSRSILRSTHLKAHKQPLVLPRSPTLFISSQTARNNSCYSPLHRFRAEVQIQSSINLTAAVLVVATSLLAGSIYLYRHSLTPESGGSIASPRSNTKVGEDAAMGDTTLPGRPGSLTPEQEVKLQEMWTATLKVFGVPVLSDHTNGDDSSATGSEILGKAEKRSRAGTHSSEKKKKGRLSLFSRKNHDDLSGEDADVVSAMDGDDKYGQTREFLKVIDTQSPEDLRTAFWSMVKHDNPDALLLRFLRARKWNVQNALIMLIATMHWRAQEMHVDDDIMRRGEGGAAEDSKNSNASVKKEGLDFLAQLRLGKSFLHGTDRDGRPMCIVRVRLHRQGEQSEPSLERYTVYVIETARLLLHDNADTAAIVFDMTDFSMANMDYGPVKFMIKVFEANYPESLGVVLVHKSPWIFQSIWKIIKGWLDPVVASKVHFTKNTTELEEFVERKNITKELGGDDQWEYHYIEPSPEENILLSDDATKQKLLDERAAVVKEYEITTQQWIKGSEPRLHLQQKRTELAGRLRSGYWELDPYLRARSLYDRTGLINEGGRIQFYTPPASSAALNGTALSQNGPIPAGHGDDDLD</sequence>
<proteinExistence type="predicted"/>
<organism evidence="4 5">
    <name type="scientific">Stereocaulon virgatum</name>
    <dbReference type="NCBI Taxonomy" id="373712"/>
    <lineage>
        <taxon>Eukaryota</taxon>
        <taxon>Fungi</taxon>
        <taxon>Dikarya</taxon>
        <taxon>Ascomycota</taxon>
        <taxon>Pezizomycotina</taxon>
        <taxon>Lecanoromycetes</taxon>
        <taxon>OSLEUM clade</taxon>
        <taxon>Lecanoromycetidae</taxon>
        <taxon>Lecanorales</taxon>
        <taxon>Lecanorineae</taxon>
        <taxon>Stereocaulaceae</taxon>
        <taxon>Stereocaulon</taxon>
    </lineage>
</organism>
<feature type="region of interest" description="Disordered" evidence="1">
    <location>
        <begin position="562"/>
        <end position="582"/>
    </location>
</feature>
<dbReference type="InterPro" id="IPR011074">
    <property type="entry name" value="CRAL/TRIO_N_dom"/>
</dbReference>
<keyword evidence="2" id="KW-1133">Transmembrane helix</keyword>
<dbReference type="SUPFAM" id="SSF52087">
    <property type="entry name" value="CRAL/TRIO domain"/>
    <property type="match status" value="1"/>
</dbReference>
<dbReference type="Pfam" id="PF03765">
    <property type="entry name" value="CRAL_TRIO_N"/>
    <property type="match status" value="1"/>
</dbReference>
<dbReference type="SMART" id="SM01100">
    <property type="entry name" value="CRAL_TRIO_N"/>
    <property type="match status" value="1"/>
</dbReference>
<dbReference type="CDD" id="cd00170">
    <property type="entry name" value="SEC14"/>
    <property type="match status" value="1"/>
</dbReference>
<protein>
    <recommendedName>
        <fullName evidence="3">CRAL-TRIO domain-containing protein</fullName>
    </recommendedName>
</protein>
<feature type="region of interest" description="Disordered" evidence="1">
    <location>
        <begin position="84"/>
        <end position="116"/>
    </location>
</feature>
<keyword evidence="5" id="KW-1185">Reference proteome</keyword>
<dbReference type="SMART" id="SM00516">
    <property type="entry name" value="SEC14"/>
    <property type="match status" value="1"/>
</dbReference>
<dbReference type="InterPro" id="IPR052432">
    <property type="entry name" value="PITP/CRAL-TRIO"/>
</dbReference>
<feature type="region of interest" description="Disordered" evidence="1">
    <location>
        <begin position="143"/>
        <end position="193"/>
    </location>
</feature>
<dbReference type="InterPro" id="IPR001251">
    <property type="entry name" value="CRAL-TRIO_dom"/>
</dbReference>
<feature type="domain" description="CRAL-TRIO" evidence="3">
    <location>
        <begin position="314"/>
        <end position="459"/>
    </location>
</feature>
<dbReference type="PROSITE" id="PS50191">
    <property type="entry name" value="CRAL_TRIO"/>
    <property type="match status" value="1"/>
</dbReference>
<dbReference type="InterPro" id="IPR036273">
    <property type="entry name" value="CRAL/TRIO_N_dom_sf"/>
</dbReference>
<evidence type="ECO:0000256" key="2">
    <source>
        <dbReference type="SAM" id="Phobius"/>
    </source>
</evidence>
<dbReference type="Gene3D" id="3.40.525.10">
    <property type="entry name" value="CRAL-TRIO lipid binding domain"/>
    <property type="match status" value="1"/>
</dbReference>
<keyword evidence="2" id="KW-0812">Transmembrane</keyword>
<feature type="transmembrane region" description="Helical" evidence="2">
    <location>
        <begin position="55"/>
        <end position="77"/>
    </location>
</feature>
<accession>A0ABR4AI87</accession>
<reference evidence="4 5" key="1">
    <citation type="submission" date="2024-09" db="EMBL/GenBank/DDBJ databases">
        <title>Rethinking Asexuality: The Enigmatic Case of Functional Sexual Genes in Lepraria (Stereocaulaceae).</title>
        <authorList>
            <person name="Doellman M."/>
            <person name="Sun Y."/>
            <person name="Barcenas-Pena A."/>
            <person name="Lumbsch H.T."/>
            <person name="Grewe F."/>
        </authorList>
    </citation>
    <scope>NUCLEOTIDE SEQUENCE [LARGE SCALE GENOMIC DNA]</scope>
    <source>
        <strain evidence="4 5">Mercado 3170</strain>
    </source>
</reference>
<dbReference type="PANTHER" id="PTHR46590">
    <property type="entry name" value="PHOSPHATIDYLINOSITOL TRANSFER PROTEIN CSR1-RELATED"/>
    <property type="match status" value="1"/>
</dbReference>
<dbReference type="Pfam" id="PF00650">
    <property type="entry name" value="CRAL_TRIO"/>
    <property type="match status" value="1"/>
</dbReference>
<dbReference type="PANTHER" id="PTHR46590:SF1">
    <property type="entry name" value="PHOSPHATIDYLINOSITOL TRANSFER PROTEIN CSR1"/>
    <property type="match status" value="1"/>
</dbReference>